<reference evidence="1" key="1">
    <citation type="submission" date="2022-10" db="EMBL/GenBank/DDBJ databases">
        <title>Complete Genome of Trichothecium roseum strain YXFP-22015, a Plant Pathogen Isolated from Citrus.</title>
        <authorList>
            <person name="Wang Y."/>
            <person name="Zhu L."/>
        </authorList>
    </citation>
    <scope>NUCLEOTIDE SEQUENCE</scope>
    <source>
        <strain evidence="1">YXFP-22015</strain>
    </source>
</reference>
<accession>A0ACC0V4T5</accession>
<evidence type="ECO:0000313" key="2">
    <source>
        <dbReference type="Proteomes" id="UP001163324"/>
    </source>
</evidence>
<sequence>MSIKTLAEIPTLTQLYAKSALKAASTPAKAASTTLNDRVGLIRGDITKLSVHAIVNAANGSLLGGGGVDGAIHRAAGPDLKEECRELDGCATGMAKITSGCELPARYVIHTVGPVYFLEGPNESKRLLESCYKQSLRTAVKNGVQTVAFSAISTGAYGYPSDDAAEVACRAVHETLSSELGKTLQRVVFVTFEEKDVDAYNSILPKYFPPVESEE</sequence>
<name>A0ACC0V4T5_9HYPO</name>
<evidence type="ECO:0000313" key="1">
    <source>
        <dbReference type="EMBL" id="KAI9901167.1"/>
    </source>
</evidence>
<proteinExistence type="predicted"/>
<comment type="caution">
    <text evidence="1">The sequence shown here is derived from an EMBL/GenBank/DDBJ whole genome shotgun (WGS) entry which is preliminary data.</text>
</comment>
<gene>
    <name evidence="1" type="ORF">N3K66_002984</name>
</gene>
<dbReference type="EMBL" id="CM047942">
    <property type="protein sequence ID" value="KAI9901167.1"/>
    <property type="molecule type" value="Genomic_DNA"/>
</dbReference>
<keyword evidence="2" id="KW-1185">Reference proteome</keyword>
<protein>
    <submittedName>
        <fullName evidence="1">Uncharacterized protein</fullName>
    </submittedName>
</protein>
<organism evidence="1 2">
    <name type="scientific">Trichothecium roseum</name>
    <dbReference type="NCBI Taxonomy" id="47278"/>
    <lineage>
        <taxon>Eukaryota</taxon>
        <taxon>Fungi</taxon>
        <taxon>Dikarya</taxon>
        <taxon>Ascomycota</taxon>
        <taxon>Pezizomycotina</taxon>
        <taxon>Sordariomycetes</taxon>
        <taxon>Hypocreomycetidae</taxon>
        <taxon>Hypocreales</taxon>
        <taxon>Hypocreales incertae sedis</taxon>
        <taxon>Trichothecium</taxon>
    </lineage>
</organism>
<dbReference type="Proteomes" id="UP001163324">
    <property type="component" value="Chromosome 3"/>
</dbReference>